<proteinExistence type="predicted"/>
<dbReference type="EMBL" id="LVYD01000043">
    <property type="protein sequence ID" value="OQP64150.1"/>
    <property type="molecule type" value="Genomic_DNA"/>
</dbReference>
<dbReference type="Proteomes" id="UP000192796">
    <property type="component" value="Unassembled WGS sequence"/>
</dbReference>
<dbReference type="PANTHER" id="PTHR43228">
    <property type="entry name" value="TWO-COMPONENT RESPONSE REGULATOR"/>
    <property type="match status" value="1"/>
</dbReference>
<organism evidence="3 4">
    <name type="scientific">Niastella vici</name>
    <dbReference type="NCBI Taxonomy" id="1703345"/>
    <lineage>
        <taxon>Bacteria</taxon>
        <taxon>Pseudomonadati</taxon>
        <taxon>Bacteroidota</taxon>
        <taxon>Chitinophagia</taxon>
        <taxon>Chitinophagales</taxon>
        <taxon>Chitinophagaceae</taxon>
        <taxon>Niastella</taxon>
    </lineage>
</organism>
<protein>
    <recommendedName>
        <fullName evidence="2">Response regulatory domain-containing protein</fullName>
    </recommendedName>
</protein>
<dbReference type="AlphaFoldDB" id="A0A1V9G0Q4"/>
<accession>A0A1V9G0Q4</accession>
<dbReference type="STRING" id="1703345.A3860_22350"/>
<dbReference type="Pfam" id="PF00072">
    <property type="entry name" value="Response_reg"/>
    <property type="match status" value="1"/>
</dbReference>
<feature type="domain" description="Response regulatory" evidence="2">
    <location>
        <begin position="12"/>
        <end position="132"/>
    </location>
</feature>
<evidence type="ECO:0000259" key="2">
    <source>
        <dbReference type="PROSITE" id="PS50110"/>
    </source>
</evidence>
<reference evidence="3 4" key="1">
    <citation type="submission" date="2016-03" db="EMBL/GenBank/DDBJ databases">
        <title>Niastella vici sp. nov., isolated from farmland soil.</title>
        <authorList>
            <person name="Chen L."/>
            <person name="Wang D."/>
            <person name="Yang S."/>
            <person name="Wang G."/>
        </authorList>
    </citation>
    <scope>NUCLEOTIDE SEQUENCE [LARGE SCALE GENOMIC DNA]</scope>
    <source>
        <strain evidence="3 4">DJ57</strain>
    </source>
</reference>
<dbReference type="InterPro" id="IPR001789">
    <property type="entry name" value="Sig_transdc_resp-reg_receiver"/>
</dbReference>
<evidence type="ECO:0000313" key="3">
    <source>
        <dbReference type="EMBL" id="OQP64150.1"/>
    </source>
</evidence>
<dbReference type="OrthoDB" id="673128at2"/>
<keyword evidence="4" id="KW-1185">Reference proteome</keyword>
<dbReference type="RefSeq" id="WP_081147330.1">
    <property type="nucleotide sequence ID" value="NZ_LVYD01000043.1"/>
</dbReference>
<evidence type="ECO:0000313" key="4">
    <source>
        <dbReference type="Proteomes" id="UP000192796"/>
    </source>
</evidence>
<feature type="modified residue" description="4-aspartylphosphate" evidence="1">
    <location>
        <position position="64"/>
    </location>
</feature>
<name>A0A1V9G0Q4_9BACT</name>
<dbReference type="InterPro" id="IPR052048">
    <property type="entry name" value="ST_Response_Regulator"/>
</dbReference>
<dbReference type="PANTHER" id="PTHR43228:SF1">
    <property type="entry name" value="TWO-COMPONENT RESPONSE REGULATOR ARR22"/>
    <property type="match status" value="1"/>
</dbReference>
<sequence>MKGPAENNPINKILLIDDDPAANYLSKELLERLHVAKEIEIAENCLRALELIKQTNCADIILLDIRMPGLDGFDFLDKLRKLALTKKIKVVMLTSSLRPEDKLKAFSYKAVVDYLEKPLTPEKVELIATTYLN</sequence>
<dbReference type="SUPFAM" id="SSF52172">
    <property type="entry name" value="CheY-like"/>
    <property type="match status" value="1"/>
</dbReference>
<dbReference type="Gene3D" id="3.40.50.2300">
    <property type="match status" value="1"/>
</dbReference>
<gene>
    <name evidence="3" type="ORF">A3860_22350</name>
</gene>
<keyword evidence="1" id="KW-0597">Phosphoprotein</keyword>
<dbReference type="InterPro" id="IPR011006">
    <property type="entry name" value="CheY-like_superfamily"/>
</dbReference>
<dbReference type="SMART" id="SM00448">
    <property type="entry name" value="REC"/>
    <property type="match status" value="1"/>
</dbReference>
<dbReference type="PROSITE" id="PS50110">
    <property type="entry name" value="RESPONSE_REGULATORY"/>
    <property type="match status" value="1"/>
</dbReference>
<dbReference type="GO" id="GO:0000160">
    <property type="term" value="P:phosphorelay signal transduction system"/>
    <property type="evidence" value="ECO:0007669"/>
    <property type="project" value="InterPro"/>
</dbReference>
<comment type="caution">
    <text evidence="3">The sequence shown here is derived from an EMBL/GenBank/DDBJ whole genome shotgun (WGS) entry which is preliminary data.</text>
</comment>
<evidence type="ECO:0000256" key="1">
    <source>
        <dbReference type="PROSITE-ProRule" id="PRU00169"/>
    </source>
</evidence>